<dbReference type="Proteomes" id="UP000007564">
    <property type="component" value="Chromosome"/>
</dbReference>
<dbReference type="KEGG" id="bbh:BN112_3268"/>
<evidence type="ECO:0000313" key="2">
    <source>
        <dbReference type="Proteomes" id="UP000007564"/>
    </source>
</evidence>
<dbReference type="SUPFAM" id="SSF53756">
    <property type="entry name" value="UDP-Glycosyltransferase/glycogen phosphorylase"/>
    <property type="match status" value="1"/>
</dbReference>
<dbReference type="OrthoDB" id="6385861at2"/>
<evidence type="ECO:0008006" key="3">
    <source>
        <dbReference type="Google" id="ProtNLM"/>
    </source>
</evidence>
<protein>
    <recommendedName>
        <fullName evidence="3">Glycosyltransferase subfamily 4-like N-terminal domain-containing protein</fullName>
    </recommendedName>
</protein>
<sequence>MSDAIMAGLFWLGDMRIAYLTFELPDTRTGVGKKILAQGNFWRAAGNQVRNFVLRAPAFPALNEVEFLCQRRPGGPMVAAMLSGARIGAALEAWRPDVIYARQMLWWPGALRALRAAPLIIEYNSIARNEYRSSSKLKYLLEITSSRYFPRQARGIVAVTPELLATVPATQAEGIVIGNGYDFAKAVPRAAPDNARARLLLVGSPGQPWLGADKVARMAALMPEYDFDVVVPGLKLAGPPNLYCHGALFDADLAARYAATDVALGTLALHRKGMAQAAPLKTREYLAYGIPVVGGYDDPDLDGAAYWLNIGNAEDNIDRNIENIRNFVTQWRGRLPDRGDIESRLGFSGKECARLDFFERVRQHAG</sequence>
<gene>
    <name evidence="1" type="primary">wbmB</name>
    <name evidence="1" type="ORF">BN112_3268</name>
</gene>
<proteinExistence type="predicted"/>
<dbReference type="HOGENOM" id="CLU_062443_0_0_4"/>
<dbReference type="RefSeq" id="WP_015064737.1">
    <property type="nucleotide sequence ID" value="NC_019382.1"/>
</dbReference>
<accession>A0A0C6P6S0</accession>
<reference evidence="1 2" key="1">
    <citation type="journal article" date="2012" name="BMC Genomics">
        <title>Comparative genomics of the classical Bordetella subspecies: the evolution and exchange of virulence-associated diversity amongst closely related pathogens.</title>
        <authorList>
            <person name="Park J."/>
            <person name="Zhang Y."/>
            <person name="Buboltz A.M."/>
            <person name="Zhang X."/>
            <person name="Schuster S.C."/>
            <person name="Ahuja U."/>
            <person name="Liu M."/>
            <person name="Miller J.F."/>
            <person name="Sebaihia M."/>
            <person name="Bentley S.D."/>
            <person name="Parkhill J."/>
            <person name="Harvill E.T."/>
        </authorList>
    </citation>
    <scope>NUCLEOTIDE SEQUENCE [LARGE SCALE GENOMIC DNA]</scope>
    <source>
        <strain evidence="1 2">253</strain>
    </source>
</reference>
<organism evidence="1 2">
    <name type="scientific">Bordetella bronchiseptica 253</name>
    <dbReference type="NCBI Taxonomy" id="568707"/>
    <lineage>
        <taxon>Bacteria</taxon>
        <taxon>Pseudomonadati</taxon>
        <taxon>Pseudomonadota</taxon>
        <taxon>Betaproteobacteria</taxon>
        <taxon>Burkholderiales</taxon>
        <taxon>Alcaligenaceae</taxon>
        <taxon>Bordetella</taxon>
    </lineage>
</organism>
<dbReference type="AlphaFoldDB" id="A0A0C6P6S0"/>
<dbReference type="EMBL" id="HE965806">
    <property type="protein sequence ID" value="CCJ55183.1"/>
    <property type="molecule type" value="Genomic_DNA"/>
</dbReference>
<dbReference type="Gene3D" id="3.40.50.2000">
    <property type="entry name" value="Glycogen Phosphorylase B"/>
    <property type="match status" value="1"/>
</dbReference>
<name>A0A0C6P6S0_BORBO</name>
<evidence type="ECO:0000313" key="1">
    <source>
        <dbReference type="EMBL" id="CCJ55183.1"/>
    </source>
</evidence>